<dbReference type="Gene3D" id="2.40.370.10">
    <property type="entry name" value="AttH-like domain"/>
    <property type="match status" value="2"/>
</dbReference>
<dbReference type="Pfam" id="PF07143">
    <property type="entry name" value="CrtC"/>
    <property type="match status" value="1"/>
</dbReference>
<feature type="compositionally biased region" description="Basic and acidic residues" evidence="1">
    <location>
        <begin position="1"/>
        <end position="12"/>
    </location>
</feature>
<dbReference type="InterPro" id="IPR010791">
    <property type="entry name" value="AttH_dom"/>
</dbReference>
<gene>
    <name evidence="3" type="ORF">G3I74_12060</name>
</gene>
<dbReference type="Pfam" id="PF17186">
    <property type="entry name" value="Lipocalin_9"/>
    <property type="match status" value="1"/>
</dbReference>
<dbReference type="InterPro" id="IPR023374">
    <property type="entry name" value="AttH-like_dom_sf"/>
</dbReference>
<feature type="domain" description="AttH" evidence="2">
    <location>
        <begin position="32"/>
        <end position="199"/>
    </location>
</feature>
<name>A0A845V965_9GAMM</name>
<feature type="region of interest" description="Disordered" evidence="1">
    <location>
        <begin position="1"/>
        <end position="23"/>
    </location>
</feature>
<dbReference type="PANTHER" id="PTHR38591">
    <property type="entry name" value="HYDROLASE"/>
    <property type="match status" value="1"/>
</dbReference>
<evidence type="ECO:0000313" key="4">
    <source>
        <dbReference type="Proteomes" id="UP000484885"/>
    </source>
</evidence>
<dbReference type="SUPFAM" id="SSF159245">
    <property type="entry name" value="AttH-like"/>
    <property type="match status" value="1"/>
</dbReference>
<protein>
    <submittedName>
        <fullName evidence="3">Carotenoid 1,2-hydratase</fullName>
    </submittedName>
</protein>
<dbReference type="PANTHER" id="PTHR38591:SF1">
    <property type="entry name" value="BLL1000 PROTEIN"/>
    <property type="match status" value="1"/>
</dbReference>
<reference evidence="3 4" key="1">
    <citation type="submission" date="2020-02" db="EMBL/GenBank/DDBJ databases">
        <authorList>
            <person name="Zhang X.-Y."/>
        </authorList>
    </citation>
    <scope>NUCLEOTIDE SEQUENCE [LARGE SCALE GENOMIC DNA]</scope>
    <source>
        <strain evidence="3 4">C33</strain>
    </source>
</reference>
<proteinExistence type="predicted"/>
<sequence>MSGESEDFRRVTGPEPLSFPEDHAQHPDYQNEWWYFTGNLETAEGERLGYQFTLFRFALPPGEGLDSAWATEAMWMAHLALSDGRSERFYQAERFARGAMGLAGADEQRWWLRDWEVRLDDPAWRLVAEADDFALELELTPQRPLVLQGDAGYSRKGPDPGNASRYYSITRLATGGEVRIGDEVLSVEGLSWLDREWGSSQLAEGQAGWDWFAIQLDDGRDLMLARLRNEDGSDSEWSYGLLVEPDGRSRYLNAEDYRAVVERRWRDANGNRWPVEWRIEIPSAGLNIRTRAVFDDQHWQQSVDYWEGMIDIHDQGSGEAIGRGYLELSGYGEG</sequence>
<comment type="caution">
    <text evidence="3">The sequence shown here is derived from an EMBL/GenBank/DDBJ whole genome shotgun (WGS) entry which is preliminary data.</text>
</comment>
<evidence type="ECO:0000256" key="1">
    <source>
        <dbReference type="SAM" id="MobiDB-lite"/>
    </source>
</evidence>
<evidence type="ECO:0000259" key="2">
    <source>
        <dbReference type="Pfam" id="PF07143"/>
    </source>
</evidence>
<accession>A0A845V965</accession>
<dbReference type="EMBL" id="JAAGSC010000043">
    <property type="protein sequence ID" value="NDY96465.1"/>
    <property type="molecule type" value="Genomic_DNA"/>
</dbReference>
<keyword evidence="4" id="KW-1185">Reference proteome</keyword>
<dbReference type="Proteomes" id="UP000484885">
    <property type="component" value="Unassembled WGS sequence"/>
</dbReference>
<evidence type="ECO:0000313" key="3">
    <source>
        <dbReference type="EMBL" id="NDY96465.1"/>
    </source>
</evidence>
<dbReference type="AlphaFoldDB" id="A0A845V965"/>
<organism evidence="3 4">
    <name type="scientific">Wenzhouxiangella limi</name>
    <dbReference type="NCBI Taxonomy" id="2707351"/>
    <lineage>
        <taxon>Bacteria</taxon>
        <taxon>Pseudomonadati</taxon>
        <taxon>Pseudomonadota</taxon>
        <taxon>Gammaproteobacteria</taxon>
        <taxon>Chromatiales</taxon>
        <taxon>Wenzhouxiangellaceae</taxon>
        <taxon>Wenzhouxiangella</taxon>
    </lineage>
</organism>